<keyword evidence="2" id="KW-1133">Transmembrane helix</keyword>
<keyword evidence="2" id="KW-0472">Membrane</keyword>
<comment type="caution">
    <text evidence="3">The sequence shown here is derived from an EMBL/GenBank/DDBJ whole genome shotgun (WGS) entry which is preliminary data.</text>
</comment>
<dbReference type="Proteomes" id="UP001337655">
    <property type="component" value="Unassembled WGS sequence"/>
</dbReference>
<dbReference type="AlphaFoldDB" id="A0AAV9PK91"/>
<evidence type="ECO:0000256" key="2">
    <source>
        <dbReference type="SAM" id="Phobius"/>
    </source>
</evidence>
<evidence type="ECO:0000256" key="1">
    <source>
        <dbReference type="SAM" id="MobiDB-lite"/>
    </source>
</evidence>
<dbReference type="EMBL" id="JAVRRT010000004">
    <property type="protein sequence ID" value="KAK5172743.1"/>
    <property type="molecule type" value="Genomic_DNA"/>
</dbReference>
<accession>A0AAV9PK91</accession>
<dbReference type="RefSeq" id="XP_064661461.1">
    <property type="nucleotide sequence ID" value="XM_064800122.1"/>
</dbReference>
<keyword evidence="2" id="KW-0812">Transmembrane</keyword>
<reference evidence="3 4" key="1">
    <citation type="submission" date="2023-08" db="EMBL/GenBank/DDBJ databases">
        <title>Black Yeasts Isolated from many extreme environments.</title>
        <authorList>
            <person name="Coleine C."/>
            <person name="Stajich J.E."/>
            <person name="Selbmann L."/>
        </authorList>
    </citation>
    <scope>NUCLEOTIDE SEQUENCE [LARGE SCALE GENOMIC DNA]</scope>
    <source>
        <strain evidence="3 4">CCFEE 5935</strain>
    </source>
</reference>
<protein>
    <recommendedName>
        <fullName evidence="5">Transmembrane protein</fullName>
    </recommendedName>
</protein>
<keyword evidence="4" id="KW-1185">Reference proteome</keyword>
<dbReference type="GeneID" id="89924210"/>
<gene>
    <name evidence="3" type="ORF">LTR77_002863</name>
</gene>
<organism evidence="3 4">
    <name type="scientific">Saxophila tyrrhenica</name>
    <dbReference type="NCBI Taxonomy" id="1690608"/>
    <lineage>
        <taxon>Eukaryota</taxon>
        <taxon>Fungi</taxon>
        <taxon>Dikarya</taxon>
        <taxon>Ascomycota</taxon>
        <taxon>Pezizomycotina</taxon>
        <taxon>Dothideomycetes</taxon>
        <taxon>Dothideomycetidae</taxon>
        <taxon>Mycosphaerellales</taxon>
        <taxon>Extremaceae</taxon>
        <taxon>Saxophila</taxon>
    </lineage>
</organism>
<feature type="compositionally biased region" description="Basic residues" evidence="1">
    <location>
        <begin position="151"/>
        <end position="163"/>
    </location>
</feature>
<evidence type="ECO:0000313" key="4">
    <source>
        <dbReference type="Proteomes" id="UP001337655"/>
    </source>
</evidence>
<feature type="compositionally biased region" description="Polar residues" evidence="1">
    <location>
        <begin position="182"/>
        <end position="196"/>
    </location>
</feature>
<proteinExistence type="predicted"/>
<feature type="region of interest" description="Disordered" evidence="1">
    <location>
        <begin position="147"/>
        <end position="213"/>
    </location>
</feature>
<feature type="transmembrane region" description="Helical" evidence="2">
    <location>
        <begin position="54"/>
        <end position="76"/>
    </location>
</feature>
<name>A0AAV9PK91_9PEZI</name>
<sequence length="213" mass="23168">MPCILKTVHGSNYYSSKKVAFCVRSASNMPPQAATPPAPIIRRNEGGDSDNSTVMVVAIIMVVFAVVSFALVWGCVRRLHAKAYAKSEKKAHAVRRPGLCAYRDGQTRIEMPAYPPPAYAYAPRRSKVGEARNERWHPFQTIGEFAVSGGRRGKKSGSKRGRTLHASGRPEQVGSRPLGRQAVSTSHADDWVSSSAEGGPRGAPRASEYFEGR</sequence>
<evidence type="ECO:0008006" key="5">
    <source>
        <dbReference type="Google" id="ProtNLM"/>
    </source>
</evidence>
<evidence type="ECO:0000313" key="3">
    <source>
        <dbReference type="EMBL" id="KAK5172743.1"/>
    </source>
</evidence>